<keyword evidence="1" id="KW-1133">Transmembrane helix</keyword>
<organism evidence="2 3">
    <name type="scientific">Mycoplana rhizolycopersici</name>
    <dbReference type="NCBI Taxonomy" id="2746702"/>
    <lineage>
        <taxon>Bacteria</taxon>
        <taxon>Pseudomonadati</taxon>
        <taxon>Pseudomonadota</taxon>
        <taxon>Alphaproteobacteria</taxon>
        <taxon>Hyphomicrobiales</taxon>
        <taxon>Rhizobiaceae</taxon>
        <taxon>Mycoplana</taxon>
    </lineage>
</organism>
<reference evidence="2 3" key="1">
    <citation type="submission" date="2020-06" db="EMBL/GenBank/DDBJ databases">
        <title>Rhizobium sp.nov. isolated from the tomato plant.</title>
        <authorList>
            <person name="Thin K.K."/>
            <person name="Zhang X."/>
            <person name="He S."/>
        </authorList>
    </citation>
    <scope>NUCLEOTIDE SEQUENCE [LARGE SCALE GENOMIC DNA]</scope>
    <source>
        <strain evidence="2 3">DBTS2</strain>
    </source>
</reference>
<dbReference type="NCBIfam" id="NF009314">
    <property type="entry name" value="PRK12674.1-2"/>
    <property type="match status" value="1"/>
</dbReference>
<sequence>MELIGSIVILVGAFFLFSAGLGLLRMPDAFTRIQAGTKASTLGNILVLVGLGFYHPDWALKLLVIAYFVILTNPMSSHAISRAAHSIRTPMATGTVVDALAERDSEAKQERIRR</sequence>
<comment type="caution">
    <text evidence="2">The sequence shown here is derived from an EMBL/GenBank/DDBJ whole genome shotgun (WGS) entry which is preliminary data.</text>
</comment>
<feature type="transmembrane region" description="Helical" evidence="1">
    <location>
        <begin position="60"/>
        <end position="81"/>
    </location>
</feature>
<keyword evidence="3" id="KW-1185">Reference proteome</keyword>
<protein>
    <submittedName>
        <fullName evidence="2">Na+/H+ antiporter subunit G</fullName>
    </submittedName>
</protein>
<feature type="transmembrane region" description="Helical" evidence="1">
    <location>
        <begin position="36"/>
        <end position="54"/>
    </location>
</feature>
<accession>A0ABX2QFU7</accession>
<dbReference type="EMBL" id="JABXYK010000004">
    <property type="protein sequence ID" value="NVP55229.1"/>
    <property type="molecule type" value="Genomic_DNA"/>
</dbReference>
<dbReference type="Proteomes" id="UP000659172">
    <property type="component" value="Unassembled WGS sequence"/>
</dbReference>
<feature type="transmembrane region" description="Helical" evidence="1">
    <location>
        <begin position="6"/>
        <end position="24"/>
    </location>
</feature>
<evidence type="ECO:0000313" key="3">
    <source>
        <dbReference type="Proteomes" id="UP000659172"/>
    </source>
</evidence>
<dbReference type="PANTHER" id="PTHR34703:SF1">
    <property type="entry name" value="ANTIPORTER SUBUNIT MNHG2-RELATED"/>
    <property type="match status" value="1"/>
</dbReference>
<gene>
    <name evidence="2" type="ORF">HV823_08165</name>
</gene>
<dbReference type="RefSeq" id="WP_176949226.1">
    <property type="nucleotide sequence ID" value="NZ_JABXYK010000004.1"/>
</dbReference>
<evidence type="ECO:0000256" key="1">
    <source>
        <dbReference type="SAM" id="Phobius"/>
    </source>
</evidence>
<dbReference type="NCBIfam" id="TIGR01300">
    <property type="entry name" value="CPA3_mnhG_phaG"/>
    <property type="match status" value="1"/>
</dbReference>
<proteinExistence type="predicted"/>
<keyword evidence="1" id="KW-0812">Transmembrane</keyword>
<dbReference type="Pfam" id="PF03334">
    <property type="entry name" value="PhaG_MnhG_YufB"/>
    <property type="match status" value="1"/>
</dbReference>
<evidence type="ECO:0000313" key="2">
    <source>
        <dbReference type="EMBL" id="NVP55229.1"/>
    </source>
</evidence>
<keyword evidence="1" id="KW-0472">Membrane</keyword>
<dbReference type="PANTHER" id="PTHR34703">
    <property type="entry name" value="ANTIPORTER SUBUNIT MNHG2-RELATED"/>
    <property type="match status" value="1"/>
</dbReference>
<dbReference type="InterPro" id="IPR005133">
    <property type="entry name" value="PhaG_MnhG_YufB"/>
</dbReference>
<name>A0ABX2QFU7_9HYPH</name>